<evidence type="ECO:0000313" key="4">
    <source>
        <dbReference type="EMBL" id="OWJ68115.1"/>
    </source>
</evidence>
<dbReference type="InterPro" id="IPR056572">
    <property type="entry name" value="Zn_ribbon_PaaD"/>
</dbReference>
<dbReference type="InterPro" id="IPR002744">
    <property type="entry name" value="MIP18-like"/>
</dbReference>
<evidence type="ECO:0000259" key="3">
    <source>
        <dbReference type="Pfam" id="PF23451"/>
    </source>
</evidence>
<dbReference type="InterPro" id="IPR052339">
    <property type="entry name" value="Fe-S_Maturation_MIP18"/>
</dbReference>
<protein>
    <submittedName>
        <fullName evidence="4">Phenylacetate-CoA oxygenase subunit PaaJ</fullName>
    </submittedName>
</protein>
<feature type="region of interest" description="Disordered" evidence="1">
    <location>
        <begin position="1"/>
        <end position="20"/>
    </location>
</feature>
<dbReference type="InterPro" id="IPR034904">
    <property type="entry name" value="FSCA_dom_sf"/>
</dbReference>
<evidence type="ECO:0000256" key="1">
    <source>
        <dbReference type="SAM" id="MobiDB-lite"/>
    </source>
</evidence>
<evidence type="ECO:0000313" key="5">
    <source>
        <dbReference type="Proteomes" id="UP000196655"/>
    </source>
</evidence>
<dbReference type="EMBL" id="NHON01000008">
    <property type="protein sequence ID" value="OWJ68115.1"/>
    <property type="molecule type" value="Genomic_DNA"/>
</dbReference>
<dbReference type="SUPFAM" id="SSF117916">
    <property type="entry name" value="Fe-S cluster assembly (FSCA) domain-like"/>
    <property type="match status" value="1"/>
</dbReference>
<feature type="domain" description="PaaD zinc beta ribbon" evidence="3">
    <location>
        <begin position="126"/>
        <end position="172"/>
    </location>
</feature>
<evidence type="ECO:0000259" key="2">
    <source>
        <dbReference type="Pfam" id="PF01883"/>
    </source>
</evidence>
<dbReference type="Pfam" id="PF23451">
    <property type="entry name" value="Zn_ribbon_PaaD"/>
    <property type="match status" value="1"/>
</dbReference>
<feature type="domain" description="MIP18 family-like" evidence="2">
    <location>
        <begin position="21"/>
        <end position="84"/>
    </location>
</feature>
<dbReference type="NCBIfam" id="TIGR02159">
    <property type="entry name" value="PA_CoA_Oxy4"/>
    <property type="match status" value="1"/>
</dbReference>
<comment type="caution">
    <text evidence="4">The sequence shown here is derived from an EMBL/GenBank/DDBJ whole genome shotgun (WGS) entry which is preliminary data.</text>
</comment>
<sequence length="174" mass="18455">MSGEGAAPASPTSEPDTLRQRAWEAAAAVVDPELPVLTIADLGVLRDVTVRDGRVEVAITPTYSGCPAMSVIALEIGLALERAGIGGARVRTVLSPAWTTAWLTPDGRRKLAAYGVAPPQDGAGRRALFGAETVPCPLCGSVHTERLSEFGSTSCKALWRCTDCREPFDYFKCH</sequence>
<dbReference type="Gene3D" id="3.30.300.130">
    <property type="entry name" value="Fe-S cluster assembly (FSCA)"/>
    <property type="match status" value="1"/>
</dbReference>
<dbReference type="Pfam" id="PF01883">
    <property type="entry name" value="FeS_assembly_P"/>
    <property type="match status" value="1"/>
</dbReference>
<dbReference type="Proteomes" id="UP000196655">
    <property type="component" value="Unassembled WGS sequence"/>
</dbReference>
<dbReference type="AlphaFoldDB" id="A0A211ZS65"/>
<dbReference type="InterPro" id="IPR011883">
    <property type="entry name" value="PaaD-like"/>
</dbReference>
<reference evidence="5" key="1">
    <citation type="submission" date="2017-05" db="EMBL/GenBank/DDBJ databases">
        <authorList>
            <person name="Macchi M."/>
            <person name="Festa S."/>
            <person name="Coppotelli B.M."/>
            <person name="Morelli I.S."/>
        </authorList>
    </citation>
    <scope>NUCLEOTIDE SEQUENCE [LARGE SCALE GENOMIC DNA]</scope>
    <source>
        <strain evidence="5">I</strain>
    </source>
</reference>
<proteinExistence type="predicted"/>
<dbReference type="PANTHER" id="PTHR42831:SF3">
    <property type="entry name" value="1,2-PHENYLACETYL-COA EPOXIDASE, SUBUNIT D-RELATED"/>
    <property type="match status" value="1"/>
</dbReference>
<accession>A0A211ZS65</accession>
<organism evidence="4 5">
    <name type="scientific">Inquilinus limosus</name>
    <dbReference type="NCBI Taxonomy" id="171674"/>
    <lineage>
        <taxon>Bacteria</taxon>
        <taxon>Pseudomonadati</taxon>
        <taxon>Pseudomonadota</taxon>
        <taxon>Alphaproteobacteria</taxon>
        <taxon>Rhodospirillales</taxon>
        <taxon>Rhodospirillaceae</taxon>
        <taxon>Inquilinus</taxon>
    </lineage>
</organism>
<dbReference type="PANTHER" id="PTHR42831">
    <property type="entry name" value="FE-S PROTEIN MATURATION AUXILIARY FACTOR YITW"/>
    <property type="match status" value="1"/>
</dbReference>
<dbReference type="STRING" id="1122125.GCA_000423185_04762"/>
<name>A0A211ZS65_9PROT</name>
<dbReference type="OrthoDB" id="3684942at2"/>
<keyword evidence="5" id="KW-1185">Reference proteome</keyword>
<gene>
    <name evidence="4" type="ORF">BWR60_06400</name>
</gene>